<dbReference type="InterPro" id="IPR002781">
    <property type="entry name" value="TM_pro_TauE-like"/>
</dbReference>
<keyword evidence="6 8" id="KW-1133">Transmembrane helix</keyword>
<keyword evidence="3" id="KW-0813">Transport</keyword>
<feature type="transmembrane region" description="Helical" evidence="8">
    <location>
        <begin position="128"/>
        <end position="153"/>
    </location>
</feature>
<name>A0A1U9R246_STRNV</name>
<proteinExistence type="inferred from homology"/>
<keyword evidence="7 8" id="KW-0472">Membrane</keyword>
<keyword evidence="4 8" id="KW-1003">Cell membrane</keyword>
<dbReference type="GO" id="GO:0005886">
    <property type="term" value="C:plasma membrane"/>
    <property type="evidence" value="ECO:0007669"/>
    <property type="project" value="UniProtKB-SubCell"/>
</dbReference>
<evidence type="ECO:0000256" key="8">
    <source>
        <dbReference type="RuleBase" id="RU363041"/>
    </source>
</evidence>
<feature type="transmembrane region" description="Helical" evidence="8">
    <location>
        <begin position="34"/>
        <end position="64"/>
    </location>
</feature>
<evidence type="ECO:0000256" key="7">
    <source>
        <dbReference type="ARBA" id="ARBA00023136"/>
    </source>
</evidence>
<organism evidence="9 10">
    <name type="scientific">Streptomyces niveus</name>
    <name type="common">Streptomyces spheroides</name>
    <dbReference type="NCBI Taxonomy" id="193462"/>
    <lineage>
        <taxon>Bacteria</taxon>
        <taxon>Bacillati</taxon>
        <taxon>Actinomycetota</taxon>
        <taxon>Actinomycetes</taxon>
        <taxon>Kitasatosporales</taxon>
        <taxon>Streptomycetaceae</taxon>
        <taxon>Streptomyces</taxon>
    </lineage>
</organism>
<gene>
    <name evidence="9" type="ORF">BBN63_02500</name>
</gene>
<evidence type="ECO:0000256" key="6">
    <source>
        <dbReference type="ARBA" id="ARBA00022989"/>
    </source>
</evidence>
<sequence length="241" mass="23988">MGGQVSLPVFALLSAVVLLGTVFQVSIGFGLGLLAAPVIALVAPSLVPVVLLLSTAVTASVLLLDGAHVNLRGAGWALLGRVPGVIAGAALVALLPARWLALCVAGVVVAGVVASVRGFRPAPTRRAVALAGMASGLMGTATSIGGPPMALVWQRMTGPELRSTMSGFFLAGSLMSLVALAAVGAVHADSLRYSALLAPAAAAGVLLARPLSDKLNVGRARAVATVLALAGAILLTVRQFI</sequence>
<evidence type="ECO:0000256" key="1">
    <source>
        <dbReference type="ARBA" id="ARBA00004651"/>
    </source>
</evidence>
<dbReference type="PANTHER" id="PTHR30269">
    <property type="entry name" value="TRANSMEMBRANE PROTEIN YFCA"/>
    <property type="match status" value="1"/>
</dbReference>
<feature type="transmembrane region" description="Helical" evidence="8">
    <location>
        <begin position="76"/>
        <end position="93"/>
    </location>
</feature>
<feature type="transmembrane region" description="Helical" evidence="8">
    <location>
        <begin position="165"/>
        <end position="186"/>
    </location>
</feature>
<comment type="similarity">
    <text evidence="2 8">Belongs to the 4-toluene sulfonate uptake permease (TSUP) (TC 2.A.102) family.</text>
</comment>
<evidence type="ECO:0000256" key="2">
    <source>
        <dbReference type="ARBA" id="ARBA00009142"/>
    </source>
</evidence>
<accession>A0A1U9R246</accession>
<evidence type="ECO:0000256" key="5">
    <source>
        <dbReference type="ARBA" id="ARBA00022692"/>
    </source>
</evidence>
<dbReference type="AlphaFoldDB" id="A0A1U9R246"/>
<evidence type="ECO:0000256" key="3">
    <source>
        <dbReference type="ARBA" id="ARBA00022448"/>
    </source>
</evidence>
<keyword evidence="5 8" id="KW-0812">Transmembrane</keyword>
<feature type="transmembrane region" description="Helical" evidence="8">
    <location>
        <begin position="218"/>
        <end position="237"/>
    </location>
</feature>
<protein>
    <recommendedName>
        <fullName evidence="8">Probable membrane transporter protein</fullName>
    </recommendedName>
</protein>
<reference evidence="9 10" key="1">
    <citation type="submission" date="2016-11" db="EMBL/GenBank/DDBJ databases">
        <title>Complete genome sequence of Streptomyces niveus SCSIO 3406.</title>
        <authorList>
            <person name="Zhu Q."/>
            <person name="Cheng W."/>
            <person name="Song Y."/>
            <person name="Li Q."/>
            <person name="Ju J."/>
        </authorList>
    </citation>
    <scope>NUCLEOTIDE SEQUENCE [LARGE SCALE GENOMIC DNA]</scope>
    <source>
        <strain evidence="9 10">SCSIO 3406</strain>
    </source>
</reference>
<dbReference type="PANTHER" id="PTHR30269:SF37">
    <property type="entry name" value="MEMBRANE TRANSPORTER PROTEIN"/>
    <property type="match status" value="1"/>
</dbReference>
<evidence type="ECO:0000313" key="9">
    <source>
        <dbReference type="EMBL" id="AQU70598.1"/>
    </source>
</evidence>
<dbReference type="Pfam" id="PF01925">
    <property type="entry name" value="TauE"/>
    <property type="match status" value="1"/>
</dbReference>
<comment type="subcellular location">
    <subcellularLocation>
        <location evidence="1 8">Cell membrane</location>
        <topology evidence="1 8">Multi-pass membrane protein</topology>
    </subcellularLocation>
</comment>
<dbReference type="InterPro" id="IPR052017">
    <property type="entry name" value="TSUP"/>
</dbReference>
<dbReference type="KEGG" id="snw:BBN63_02500"/>
<evidence type="ECO:0000313" key="10">
    <source>
        <dbReference type="Proteomes" id="UP000189677"/>
    </source>
</evidence>
<keyword evidence="10" id="KW-1185">Reference proteome</keyword>
<feature type="transmembrane region" description="Helical" evidence="8">
    <location>
        <begin position="193"/>
        <end position="212"/>
    </location>
</feature>
<dbReference type="EMBL" id="CP018047">
    <property type="protein sequence ID" value="AQU70598.1"/>
    <property type="molecule type" value="Genomic_DNA"/>
</dbReference>
<feature type="transmembrane region" description="Helical" evidence="8">
    <location>
        <begin position="99"/>
        <end position="116"/>
    </location>
</feature>
<evidence type="ECO:0000256" key="4">
    <source>
        <dbReference type="ARBA" id="ARBA00022475"/>
    </source>
</evidence>
<dbReference type="Proteomes" id="UP000189677">
    <property type="component" value="Chromosome"/>
</dbReference>